<keyword evidence="4" id="KW-1185">Reference proteome</keyword>
<dbReference type="Gene3D" id="3.40.50.1110">
    <property type="entry name" value="SGNH hydrolase"/>
    <property type="match status" value="1"/>
</dbReference>
<organism evidence="3 4">
    <name type="scientific">Acacia crassicarpa</name>
    <name type="common">northern wattle</name>
    <dbReference type="NCBI Taxonomy" id="499986"/>
    <lineage>
        <taxon>Eukaryota</taxon>
        <taxon>Viridiplantae</taxon>
        <taxon>Streptophyta</taxon>
        <taxon>Embryophyta</taxon>
        <taxon>Tracheophyta</taxon>
        <taxon>Spermatophyta</taxon>
        <taxon>Magnoliopsida</taxon>
        <taxon>eudicotyledons</taxon>
        <taxon>Gunneridae</taxon>
        <taxon>Pentapetalae</taxon>
        <taxon>rosids</taxon>
        <taxon>fabids</taxon>
        <taxon>Fabales</taxon>
        <taxon>Fabaceae</taxon>
        <taxon>Caesalpinioideae</taxon>
        <taxon>mimosoid clade</taxon>
        <taxon>Acacieae</taxon>
        <taxon>Acacia</taxon>
    </lineage>
</organism>
<dbReference type="InterPro" id="IPR036514">
    <property type="entry name" value="SGNH_hydro_sf"/>
</dbReference>
<proteinExistence type="inferred from homology"/>
<comment type="similarity">
    <text evidence="1">Belongs to the 'GDSL' lipolytic enzyme family.</text>
</comment>
<comment type="caution">
    <text evidence="3">The sequence shown here is derived from an EMBL/GenBank/DDBJ whole genome shotgun (WGS) entry which is preliminary data.</text>
</comment>
<accession>A0AAE1MC42</accession>
<evidence type="ECO:0000256" key="2">
    <source>
        <dbReference type="ARBA" id="ARBA00023180"/>
    </source>
</evidence>
<dbReference type="InterPro" id="IPR001087">
    <property type="entry name" value="GDSL"/>
</dbReference>
<protein>
    <recommendedName>
        <fullName evidence="5">GDSL esterase/lipase</fullName>
    </recommendedName>
</protein>
<dbReference type="EMBL" id="JAWXYG010000011">
    <property type="protein sequence ID" value="KAK4259674.1"/>
    <property type="molecule type" value="Genomic_DNA"/>
</dbReference>
<evidence type="ECO:0000313" key="3">
    <source>
        <dbReference type="EMBL" id="KAK4259674.1"/>
    </source>
</evidence>
<reference evidence="3" key="1">
    <citation type="submission" date="2023-10" db="EMBL/GenBank/DDBJ databases">
        <title>Chromosome-level genome of the transformable northern wattle, Acacia crassicarpa.</title>
        <authorList>
            <person name="Massaro I."/>
            <person name="Sinha N.R."/>
            <person name="Poethig S."/>
            <person name="Leichty A.R."/>
        </authorList>
    </citation>
    <scope>NUCLEOTIDE SEQUENCE</scope>
    <source>
        <strain evidence="3">Acra3RX</strain>
        <tissue evidence="3">Leaf</tissue>
    </source>
</reference>
<dbReference type="Proteomes" id="UP001293593">
    <property type="component" value="Unassembled WGS sequence"/>
</dbReference>
<name>A0AAE1MC42_9FABA</name>
<dbReference type="PANTHER" id="PTHR22835">
    <property type="entry name" value="ZINC FINGER FYVE DOMAIN CONTAINING PROTEIN"/>
    <property type="match status" value="1"/>
</dbReference>
<evidence type="ECO:0000313" key="4">
    <source>
        <dbReference type="Proteomes" id="UP001293593"/>
    </source>
</evidence>
<dbReference type="AlphaFoldDB" id="A0AAE1MC42"/>
<dbReference type="Pfam" id="PF00657">
    <property type="entry name" value="Lipase_GDSL"/>
    <property type="match status" value="1"/>
</dbReference>
<gene>
    <name evidence="3" type="ORF">QN277_005982</name>
</gene>
<sequence length="270" mass="29707">MAPFQSSSSSLSPLRSKVTLALHVASLISLITRTTGCHFISIFSFGDSLADTGNLYLTSQPPPFHYCYFPPFGQSYFGRPTGRCSDGRLIIDFIAEYLGFEPLKPYLGIKNGEVKNWKIEEGVNFAVAGATALNQDFFEEKGIASFLTNNSLSIQLGWFKELLPTLCNSSSSCNKILEKSLFVVGEIGGNDFNKPLVARRSLAEIENFVPHVIDAISSTISELIDLGAQTLMVPGNLPIGCIPLYLTMYESQDKDEYDQAGCLKWLNKFA</sequence>
<dbReference type="PANTHER" id="PTHR22835:SF670">
    <property type="entry name" value="GDSL-LIKE LIPASE_ACYLHYDROLASE"/>
    <property type="match status" value="1"/>
</dbReference>
<dbReference type="GO" id="GO:0016788">
    <property type="term" value="F:hydrolase activity, acting on ester bonds"/>
    <property type="evidence" value="ECO:0007669"/>
    <property type="project" value="InterPro"/>
</dbReference>
<evidence type="ECO:0000256" key="1">
    <source>
        <dbReference type="ARBA" id="ARBA00008668"/>
    </source>
</evidence>
<evidence type="ECO:0008006" key="5">
    <source>
        <dbReference type="Google" id="ProtNLM"/>
    </source>
</evidence>
<keyword evidence="2" id="KW-0325">Glycoprotein</keyword>